<sequence>MLSLFKKKKFEPNFPIIELEASPEEVKDLLSKFSSVERVEKSQEKGVDFEYVAENHETRINVGFSADKISFVNYLSEQFNDNDKKKAQKLDWFINYYGTVDEFEEPNDTGFMIFFHNPKRKLTIVFGLHMGPIRINSHANA</sequence>
<evidence type="ECO:0000313" key="3">
    <source>
        <dbReference type="EMBL" id="ALU42189.1"/>
    </source>
</evidence>
<dbReference type="EMBL" id="CP013611">
    <property type="protein sequence ID" value="ALU42111.1"/>
    <property type="molecule type" value="Genomic_DNA"/>
</dbReference>
<accession>A0A0U3HLN9</accession>
<evidence type="ECO:0000313" key="2">
    <source>
        <dbReference type="EMBL" id="ALU42185.1"/>
    </source>
</evidence>
<protein>
    <submittedName>
        <fullName evidence="2">Uncharacterized protein</fullName>
    </submittedName>
</protein>
<reference evidence="2 4" key="1">
    <citation type="submission" date="2015-12" db="EMBL/GenBank/DDBJ databases">
        <title>Complete genome sequence of Pseudoalteromonas rubra SCSIO 6842, harboring a conjugative plasmid.</title>
        <authorList>
            <person name="Li B."/>
            <person name="Wang X."/>
        </authorList>
    </citation>
    <scope>NUCLEOTIDE SEQUENCE [LARGE SCALE GENOMIC DNA]</scope>
    <source>
        <strain evidence="2 4">SCSIO 6842</strain>
    </source>
</reference>
<name>A0A0U3HLN9_9GAMM</name>
<dbReference type="AlphaFoldDB" id="A0A0U3HLN9"/>
<dbReference type="EMBL" id="CP013611">
    <property type="protein sequence ID" value="ALU42189.1"/>
    <property type="molecule type" value="Genomic_DNA"/>
</dbReference>
<organism evidence="2 4">
    <name type="scientific">Pseudoalteromonas rubra</name>
    <dbReference type="NCBI Taxonomy" id="43658"/>
    <lineage>
        <taxon>Bacteria</taxon>
        <taxon>Pseudomonadati</taxon>
        <taxon>Pseudomonadota</taxon>
        <taxon>Gammaproteobacteria</taxon>
        <taxon>Alteromonadales</taxon>
        <taxon>Pseudoalteromonadaceae</taxon>
        <taxon>Pseudoalteromonas</taxon>
    </lineage>
</organism>
<evidence type="ECO:0000313" key="1">
    <source>
        <dbReference type="EMBL" id="ALU42111.1"/>
    </source>
</evidence>
<dbReference type="KEGG" id="prr:AT705_04075"/>
<gene>
    <name evidence="1" type="ORF">AT705_03670</name>
    <name evidence="2" type="ORF">AT705_04075</name>
    <name evidence="3" type="ORF">AT705_04100</name>
</gene>
<evidence type="ECO:0000313" key="4">
    <source>
        <dbReference type="Proteomes" id="UP000069015"/>
    </source>
</evidence>
<dbReference type="Proteomes" id="UP000069015">
    <property type="component" value="Chromosome 1"/>
</dbReference>
<dbReference type="RefSeq" id="WP_058795536.1">
    <property type="nucleotide sequence ID" value="NZ_CP013611.1"/>
</dbReference>
<dbReference type="KEGG" id="prr:AT705_03670"/>
<proteinExistence type="predicted"/>
<dbReference type="KEGG" id="prr:AT705_04100"/>
<dbReference type="EMBL" id="CP013611">
    <property type="protein sequence ID" value="ALU42185.1"/>
    <property type="molecule type" value="Genomic_DNA"/>
</dbReference>